<dbReference type="CDD" id="cd06257">
    <property type="entry name" value="DnaJ"/>
    <property type="match status" value="1"/>
</dbReference>
<dbReference type="EMBL" id="OZ034824">
    <property type="protein sequence ID" value="CAL1673416.1"/>
    <property type="molecule type" value="Genomic_DNA"/>
</dbReference>
<dbReference type="Pfam" id="PF07743">
    <property type="entry name" value="HSCB_C"/>
    <property type="match status" value="1"/>
</dbReference>
<evidence type="ECO:0000256" key="2">
    <source>
        <dbReference type="ARBA" id="ARBA00023186"/>
    </source>
</evidence>
<dbReference type="InterPro" id="IPR036869">
    <property type="entry name" value="J_dom_sf"/>
</dbReference>
<evidence type="ECO:0000259" key="3">
    <source>
        <dbReference type="PROSITE" id="PS50076"/>
    </source>
</evidence>
<dbReference type="InterPro" id="IPR001623">
    <property type="entry name" value="DnaJ_domain"/>
</dbReference>
<evidence type="ECO:0000313" key="5">
    <source>
        <dbReference type="Proteomes" id="UP001497644"/>
    </source>
</evidence>
<dbReference type="Proteomes" id="UP001497644">
    <property type="component" value="Chromosome 1"/>
</dbReference>
<dbReference type="SUPFAM" id="SSF46565">
    <property type="entry name" value="Chaperone J-domain"/>
    <property type="match status" value="1"/>
</dbReference>
<keyword evidence="5" id="KW-1185">Reference proteome</keyword>
<dbReference type="Gene3D" id="1.10.287.110">
    <property type="entry name" value="DnaJ domain"/>
    <property type="match status" value="1"/>
</dbReference>
<comment type="similarity">
    <text evidence="1">Belongs to the HscB family.</text>
</comment>
<dbReference type="GO" id="GO:0001671">
    <property type="term" value="F:ATPase activator activity"/>
    <property type="evidence" value="ECO:0007669"/>
    <property type="project" value="InterPro"/>
</dbReference>
<dbReference type="SMART" id="SM00271">
    <property type="entry name" value="DnaJ"/>
    <property type="match status" value="1"/>
</dbReference>
<protein>
    <recommendedName>
        <fullName evidence="3">J domain-containing protein</fullName>
    </recommendedName>
</protein>
<feature type="domain" description="J" evidence="3">
    <location>
        <begin position="82"/>
        <end position="154"/>
    </location>
</feature>
<dbReference type="PROSITE" id="PS50076">
    <property type="entry name" value="DNAJ_2"/>
    <property type="match status" value="1"/>
</dbReference>
<dbReference type="PANTHER" id="PTHR14021">
    <property type="entry name" value="IRON-SULFUR CLUSTER CO-CHAPERONE PROTEIN HSCB"/>
    <property type="match status" value="1"/>
</dbReference>
<accession>A0AAV2N2E0</accession>
<dbReference type="Gene3D" id="1.20.1280.20">
    <property type="entry name" value="HscB, C-terminal domain"/>
    <property type="match status" value="1"/>
</dbReference>
<dbReference type="GO" id="GO:0005739">
    <property type="term" value="C:mitochondrion"/>
    <property type="evidence" value="ECO:0007669"/>
    <property type="project" value="TreeGrafter"/>
</dbReference>
<dbReference type="NCBIfam" id="TIGR00714">
    <property type="entry name" value="hscB"/>
    <property type="match status" value="1"/>
</dbReference>
<reference evidence="4 5" key="1">
    <citation type="submission" date="2024-04" db="EMBL/GenBank/DDBJ databases">
        <authorList>
            <consortium name="Molecular Ecology Group"/>
        </authorList>
    </citation>
    <scope>NUCLEOTIDE SEQUENCE [LARGE SCALE GENOMIC DNA]</scope>
</reference>
<dbReference type="InterPro" id="IPR009073">
    <property type="entry name" value="HscB_oligo_C"/>
</dbReference>
<gene>
    <name evidence="4" type="ORF">LPLAT_LOCUS319</name>
</gene>
<dbReference type="InterPro" id="IPR036386">
    <property type="entry name" value="HscB_C_sf"/>
</dbReference>
<dbReference type="Pfam" id="PF00226">
    <property type="entry name" value="DnaJ"/>
    <property type="match status" value="1"/>
</dbReference>
<dbReference type="PANTHER" id="PTHR14021:SF15">
    <property type="entry name" value="IRON-SULFUR CLUSTER CO-CHAPERONE PROTEIN HSCB"/>
    <property type="match status" value="1"/>
</dbReference>
<dbReference type="AlphaFoldDB" id="A0AAV2N2E0"/>
<organism evidence="4 5">
    <name type="scientific">Lasius platythorax</name>
    <dbReference type="NCBI Taxonomy" id="488582"/>
    <lineage>
        <taxon>Eukaryota</taxon>
        <taxon>Metazoa</taxon>
        <taxon>Ecdysozoa</taxon>
        <taxon>Arthropoda</taxon>
        <taxon>Hexapoda</taxon>
        <taxon>Insecta</taxon>
        <taxon>Pterygota</taxon>
        <taxon>Neoptera</taxon>
        <taxon>Endopterygota</taxon>
        <taxon>Hymenoptera</taxon>
        <taxon>Apocrita</taxon>
        <taxon>Aculeata</taxon>
        <taxon>Formicoidea</taxon>
        <taxon>Formicidae</taxon>
        <taxon>Formicinae</taxon>
        <taxon>Lasius</taxon>
        <taxon>Lasius</taxon>
    </lineage>
</organism>
<dbReference type="GO" id="GO:0051087">
    <property type="term" value="F:protein-folding chaperone binding"/>
    <property type="evidence" value="ECO:0007669"/>
    <property type="project" value="InterPro"/>
</dbReference>
<keyword evidence="2" id="KW-0143">Chaperone</keyword>
<dbReference type="InterPro" id="IPR004640">
    <property type="entry name" value="HscB"/>
</dbReference>
<dbReference type="GO" id="GO:0051259">
    <property type="term" value="P:protein complex oligomerization"/>
    <property type="evidence" value="ECO:0007669"/>
    <property type="project" value="InterPro"/>
</dbReference>
<dbReference type="GO" id="GO:0044571">
    <property type="term" value="P:[2Fe-2S] cluster assembly"/>
    <property type="evidence" value="ECO:0007669"/>
    <property type="project" value="InterPro"/>
</dbReference>
<evidence type="ECO:0000256" key="1">
    <source>
        <dbReference type="ARBA" id="ARBA00010476"/>
    </source>
</evidence>
<dbReference type="HAMAP" id="MF_00682">
    <property type="entry name" value="HscB"/>
    <property type="match status" value="1"/>
</dbReference>
<dbReference type="SUPFAM" id="SSF47144">
    <property type="entry name" value="HSC20 (HSCB), C-terminal oligomerisation domain"/>
    <property type="match status" value="1"/>
</dbReference>
<name>A0AAV2N2E0_9HYME</name>
<sequence length="249" mass="29249">MFLRRIIKKFTLTVSPIRQQCKLYSYRASSRNTIHPTTSLLLGTLRFCSDSPLKCWNCNYIYKSELFCSKCKALQELPQNLNYFDIMGIRKNYNVANEEVHQKYRELQKMLHPDKFGNKSEKERQISENFSSLINKAYSTLVHPLKRGLYMLQLKGISIPEETTNLNPEFLMEIMERNEEIENAMGDKDKIFQLVKESNEVLDTLSKQVAEAFNNEDIETATKILIKMRYYDTIANRLKRLKHDLGIVE</sequence>
<evidence type="ECO:0000313" key="4">
    <source>
        <dbReference type="EMBL" id="CAL1673416.1"/>
    </source>
</evidence>
<proteinExistence type="inferred from homology"/>